<sequence>MVDNGYRLMTLQTDIATPVLRDLLDDCAKKDTSTGETFTTLQQYLFLKEPDIGRLFRNENWKYDQIYPSGKPSSSSAVSDEDNFDVSMLTSLLLGLFRRVNMPILSSSTAIDVRHIKDVRNSKIVAHGCSTHILTQDFENSWNKLEDAILSIAGLIGNATYLDKVRTKINQALMSKLPGMWNSCAKWFASMVEEQVDTIHLLKAVVDAGTEIQRHPSGKDQKRFKTVNEKHKTLKQNFQILMANSSHDDIAHATAIAQICQKLTTNKRVIVTGESGSQYESVALAAIKEMPDYDEDFCVAISDPQEWKDMEEELVRVVVFKNPFGSEKCDEIECNRMMQIFGRLIEKSKIRTMPIPLTTVILPQKCVLKNASVVFGQEYEFFGVICEPCRTGSDATCLKDVEVLLSSIHALRISTSFFDNTIEYDPNLFRGIKNQDLSSAYLEELQNVEVQDKTKYAFEELEKNGCLVVTGKEPPNVSSFVANLATREKGKKTVILQCPSDIRHVETSIIDILILDFFAGQFVLELGKARDGLINLTCFTHFPKNERSLPRNQPIHSLLSRVVDISTNNVPQVIQAEPEARNLDARSPRVSSAQIMEPLQQRRNVHNRYPDRNPEIAASLIP</sequence>
<evidence type="ECO:0000259" key="2">
    <source>
        <dbReference type="Pfam" id="PF18738"/>
    </source>
</evidence>
<dbReference type="EMBL" id="CP111028">
    <property type="protein sequence ID" value="WAR31131.1"/>
    <property type="molecule type" value="Genomic_DNA"/>
</dbReference>
<dbReference type="InterPro" id="IPR041249">
    <property type="entry name" value="HEPN_DZIP3"/>
</dbReference>
<reference evidence="3" key="1">
    <citation type="submission" date="2022-11" db="EMBL/GenBank/DDBJ databases">
        <title>Centuries of genome instability and evolution in soft-shell clam transmissible cancer (bioRxiv).</title>
        <authorList>
            <person name="Hart S.F.M."/>
            <person name="Yonemitsu M.A."/>
            <person name="Giersch R.M."/>
            <person name="Beal B.F."/>
            <person name="Arriagada G."/>
            <person name="Davis B.W."/>
            <person name="Ostrander E.A."/>
            <person name="Goff S.P."/>
            <person name="Metzger M.J."/>
        </authorList>
    </citation>
    <scope>NUCLEOTIDE SEQUENCE</scope>
    <source>
        <strain evidence="3">MELC-2E11</strain>
        <tissue evidence="3">Siphon/mantle</tissue>
    </source>
</reference>
<dbReference type="Pfam" id="PF18738">
    <property type="entry name" value="HEPN_DZIP3"/>
    <property type="match status" value="1"/>
</dbReference>
<feature type="domain" description="DZIP3-like HEPN" evidence="2">
    <location>
        <begin position="62"/>
        <end position="156"/>
    </location>
</feature>
<evidence type="ECO:0000313" key="3">
    <source>
        <dbReference type="EMBL" id="WAR31131.1"/>
    </source>
</evidence>
<keyword evidence="4" id="KW-1185">Reference proteome</keyword>
<gene>
    <name evidence="3" type="ORF">MAR_033673</name>
</gene>
<proteinExistence type="predicted"/>
<feature type="region of interest" description="Disordered" evidence="1">
    <location>
        <begin position="603"/>
        <end position="622"/>
    </location>
</feature>
<evidence type="ECO:0000313" key="4">
    <source>
        <dbReference type="Proteomes" id="UP001164746"/>
    </source>
</evidence>
<accession>A0ABY7GDE7</accession>
<protein>
    <recommendedName>
        <fullName evidence="2">DZIP3-like HEPN domain-containing protein</fullName>
    </recommendedName>
</protein>
<evidence type="ECO:0000256" key="1">
    <source>
        <dbReference type="SAM" id="MobiDB-lite"/>
    </source>
</evidence>
<name>A0ABY7GDE7_MYAAR</name>
<organism evidence="3 4">
    <name type="scientific">Mya arenaria</name>
    <name type="common">Soft-shell clam</name>
    <dbReference type="NCBI Taxonomy" id="6604"/>
    <lineage>
        <taxon>Eukaryota</taxon>
        <taxon>Metazoa</taxon>
        <taxon>Spiralia</taxon>
        <taxon>Lophotrochozoa</taxon>
        <taxon>Mollusca</taxon>
        <taxon>Bivalvia</taxon>
        <taxon>Autobranchia</taxon>
        <taxon>Heteroconchia</taxon>
        <taxon>Euheterodonta</taxon>
        <taxon>Imparidentia</taxon>
        <taxon>Neoheterodontei</taxon>
        <taxon>Myida</taxon>
        <taxon>Myoidea</taxon>
        <taxon>Myidae</taxon>
        <taxon>Mya</taxon>
    </lineage>
</organism>
<dbReference type="Proteomes" id="UP001164746">
    <property type="component" value="Chromosome 17"/>
</dbReference>